<dbReference type="RefSeq" id="WP_322609192.1">
    <property type="nucleotide sequence ID" value="NZ_JARVCO010000010.1"/>
</dbReference>
<evidence type="ECO:0000313" key="9">
    <source>
        <dbReference type="Proteomes" id="UP001290861"/>
    </source>
</evidence>
<dbReference type="PANTHER" id="PTHR43663:SF2">
    <property type="entry name" value="CHROMATE TRANSPORT PROTEIN-RELATED"/>
    <property type="match status" value="1"/>
</dbReference>
<feature type="transmembrane region" description="Helical" evidence="7">
    <location>
        <begin position="20"/>
        <end position="40"/>
    </location>
</feature>
<evidence type="ECO:0000256" key="7">
    <source>
        <dbReference type="SAM" id="Phobius"/>
    </source>
</evidence>
<reference evidence="8 9" key="1">
    <citation type="journal article" date="2024" name="Appl. Environ. Microbiol.">
        <title>Pontiella agarivorans sp. nov., a novel marine anaerobic bacterium capable of degrading macroalgal polysaccharides and fixing nitrogen.</title>
        <authorList>
            <person name="Liu N."/>
            <person name="Kivenson V."/>
            <person name="Peng X."/>
            <person name="Cui Z."/>
            <person name="Lankiewicz T.S."/>
            <person name="Gosselin K.M."/>
            <person name="English C.J."/>
            <person name="Blair E.M."/>
            <person name="O'Malley M.A."/>
            <person name="Valentine D.L."/>
        </authorList>
    </citation>
    <scope>NUCLEOTIDE SEQUENCE [LARGE SCALE GENOMIC DNA]</scope>
    <source>
        <strain evidence="8 9">NLcol2</strain>
    </source>
</reference>
<feature type="transmembrane region" description="Helical" evidence="7">
    <location>
        <begin position="152"/>
        <end position="185"/>
    </location>
</feature>
<evidence type="ECO:0000313" key="8">
    <source>
        <dbReference type="EMBL" id="MDZ8119408.1"/>
    </source>
</evidence>
<evidence type="ECO:0000256" key="2">
    <source>
        <dbReference type="ARBA" id="ARBA00005262"/>
    </source>
</evidence>
<keyword evidence="6 7" id="KW-0472">Membrane</keyword>
<accession>A0ABU5MYZ2</accession>
<keyword evidence="5 7" id="KW-1133">Transmembrane helix</keyword>
<gene>
    <name evidence="8" type="ORF">P9H32_12320</name>
</gene>
<dbReference type="Proteomes" id="UP001290861">
    <property type="component" value="Unassembled WGS sequence"/>
</dbReference>
<dbReference type="EMBL" id="JARVCO010000010">
    <property type="protein sequence ID" value="MDZ8119408.1"/>
    <property type="molecule type" value="Genomic_DNA"/>
</dbReference>
<evidence type="ECO:0000256" key="6">
    <source>
        <dbReference type="ARBA" id="ARBA00023136"/>
    </source>
</evidence>
<evidence type="ECO:0000256" key="4">
    <source>
        <dbReference type="ARBA" id="ARBA00022692"/>
    </source>
</evidence>
<dbReference type="Pfam" id="PF02417">
    <property type="entry name" value="Chromate_transp"/>
    <property type="match status" value="1"/>
</dbReference>
<feature type="transmembrane region" description="Helical" evidence="7">
    <location>
        <begin position="60"/>
        <end position="79"/>
    </location>
</feature>
<dbReference type="InterPro" id="IPR003370">
    <property type="entry name" value="Chromate_transpt"/>
</dbReference>
<feature type="transmembrane region" description="Helical" evidence="7">
    <location>
        <begin position="86"/>
        <end position="111"/>
    </location>
</feature>
<evidence type="ECO:0000256" key="5">
    <source>
        <dbReference type="ARBA" id="ARBA00022989"/>
    </source>
</evidence>
<comment type="similarity">
    <text evidence="2">Belongs to the chromate ion transporter (CHR) (TC 2.A.51) family.</text>
</comment>
<proteinExistence type="inferred from homology"/>
<comment type="caution">
    <text evidence="8">The sequence shown here is derived from an EMBL/GenBank/DDBJ whole genome shotgun (WGS) entry which is preliminary data.</text>
</comment>
<evidence type="ECO:0000256" key="3">
    <source>
        <dbReference type="ARBA" id="ARBA00022475"/>
    </source>
</evidence>
<sequence>MKKKVPEFGNAVRPGLLELFFAFLRISAVTIGGGYVMFPMMKAELADAKGWVSDEEMVDYYALGQSVPGIIAMNVSTLIGFRKRGWAGAACAAAGMAAPSVVVILLVAAFLSRWFDHPWVQRAFSGIRAAVVALIIMAVWQVGKKSASKLPALGIAVSSFALIVFGGLHPVLLMLFGGVLGSIFFRKNVGGDEL</sequence>
<organism evidence="8 9">
    <name type="scientific">Pontiella agarivorans</name>
    <dbReference type="NCBI Taxonomy" id="3038953"/>
    <lineage>
        <taxon>Bacteria</taxon>
        <taxon>Pseudomonadati</taxon>
        <taxon>Kiritimatiellota</taxon>
        <taxon>Kiritimatiellia</taxon>
        <taxon>Kiritimatiellales</taxon>
        <taxon>Pontiellaceae</taxon>
        <taxon>Pontiella</taxon>
    </lineage>
</organism>
<protein>
    <submittedName>
        <fullName evidence="8">Chromate transporter</fullName>
    </submittedName>
</protein>
<evidence type="ECO:0000256" key="1">
    <source>
        <dbReference type="ARBA" id="ARBA00004651"/>
    </source>
</evidence>
<feature type="transmembrane region" description="Helical" evidence="7">
    <location>
        <begin position="123"/>
        <end position="140"/>
    </location>
</feature>
<keyword evidence="4 7" id="KW-0812">Transmembrane</keyword>
<comment type="subcellular location">
    <subcellularLocation>
        <location evidence="1">Cell membrane</location>
        <topology evidence="1">Multi-pass membrane protein</topology>
    </subcellularLocation>
</comment>
<keyword evidence="3" id="KW-1003">Cell membrane</keyword>
<dbReference type="InterPro" id="IPR052518">
    <property type="entry name" value="CHR_Transporter"/>
</dbReference>
<name>A0ABU5MYZ2_9BACT</name>
<keyword evidence="9" id="KW-1185">Reference proteome</keyword>
<dbReference type="PANTHER" id="PTHR43663">
    <property type="entry name" value="CHROMATE TRANSPORT PROTEIN-RELATED"/>
    <property type="match status" value="1"/>
</dbReference>